<accession>A0ABY9IC88</accession>
<dbReference type="RefSeq" id="WP_164494595.1">
    <property type="nucleotide sequence ID" value="NZ_CP120992.1"/>
</dbReference>
<sequence length="67" mass="8048">MSVAGEFPSRPQQMQEKVRQLNERAERAVSPEERRRLHEEARRLHEQFAQEADPADRPGRRPERERE</sequence>
<dbReference type="InterPro" id="IPR045961">
    <property type="entry name" value="DUF6381"/>
</dbReference>
<dbReference type="EMBL" id="CP120992">
    <property type="protein sequence ID" value="WLQ44289.1"/>
    <property type="molecule type" value="Genomic_DNA"/>
</dbReference>
<feature type="compositionally biased region" description="Basic and acidic residues" evidence="1">
    <location>
        <begin position="16"/>
        <end position="67"/>
    </location>
</feature>
<protein>
    <submittedName>
        <fullName evidence="2">DUF6381 family protein</fullName>
    </submittedName>
</protein>
<feature type="region of interest" description="Disordered" evidence="1">
    <location>
        <begin position="1"/>
        <end position="67"/>
    </location>
</feature>
<dbReference type="Proteomes" id="UP001229952">
    <property type="component" value="Chromosome"/>
</dbReference>
<proteinExistence type="predicted"/>
<dbReference type="Pfam" id="PF19908">
    <property type="entry name" value="DUF6381"/>
    <property type="match status" value="1"/>
</dbReference>
<keyword evidence="3" id="KW-1185">Reference proteome</keyword>
<evidence type="ECO:0000256" key="1">
    <source>
        <dbReference type="SAM" id="MobiDB-lite"/>
    </source>
</evidence>
<name>A0ABY9IC88_9ACTN</name>
<gene>
    <name evidence="2" type="ORF">P8A22_32900</name>
</gene>
<reference evidence="2 3" key="1">
    <citation type="submission" date="2023-03" db="EMBL/GenBank/DDBJ databases">
        <title>Isolation and description of six Streptomyces strains from soil environments, able to metabolize different microbial glucans.</title>
        <authorList>
            <person name="Widen T."/>
            <person name="Larsbrink J."/>
        </authorList>
    </citation>
    <scope>NUCLEOTIDE SEQUENCE [LARGE SCALE GENOMIC DNA]</scope>
    <source>
        <strain evidence="2 3">Mut2</strain>
    </source>
</reference>
<evidence type="ECO:0000313" key="3">
    <source>
        <dbReference type="Proteomes" id="UP001229952"/>
    </source>
</evidence>
<organism evidence="2 3">
    <name type="scientific">Streptomyces laculatispora</name>
    <dbReference type="NCBI Taxonomy" id="887464"/>
    <lineage>
        <taxon>Bacteria</taxon>
        <taxon>Bacillati</taxon>
        <taxon>Actinomycetota</taxon>
        <taxon>Actinomycetes</taxon>
        <taxon>Kitasatosporales</taxon>
        <taxon>Streptomycetaceae</taxon>
        <taxon>Streptomyces</taxon>
    </lineage>
</organism>
<evidence type="ECO:0000313" key="2">
    <source>
        <dbReference type="EMBL" id="WLQ44289.1"/>
    </source>
</evidence>